<reference evidence="2" key="2">
    <citation type="journal article" date="2023" name="Curr. Microbiol.">
        <title>Granulicatella seriolae sp. nov., a Novel Facultative Anaerobe Isolated from Yellowtail Marine Fish.</title>
        <authorList>
            <person name="Lee M."/>
            <person name="Choi Y.J."/>
            <person name="Farooq A."/>
            <person name="Jeong J.B."/>
            <person name="Jung M.Y."/>
        </authorList>
    </citation>
    <scope>NUCLEOTIDE SEQUENCE</scope>
    <source>
        <strain evidence="2">S8</strain>
    </source>
</reference>
<evidence type="ECO:0000313" key="3">
    <source>
        <dbReference type="Proteomes" id="UP001059480"/>
    </source>
</evidence>
<keyword evidence="3" id="KW-1185">Reference proteome</keyword>
<gene>
    <name evidence="2" type="ORF">NPA36_07170</name>
</gene>
<dbReference type="RefSeq" id="WP_256945438.1">
    <property type="nucleotide sequence ID" value="NZ_JANHNZ010000006.1"/>
</dbReference>
<evidence type="ECO:0000313" key="2">
    <source>
        <dbReference type="EMBL" id="MCQ9210329.1"/>
    </source>
</evidence>
<protein>
    <recommendedName>
        <fullName evidence="4">DUF1310 family protein</fullName>
    </recommendedName>
</protein>
<reference evidence="2" key="3">
    <citation type="journal article" date="2023" name="Microbiol. Resour. Announc.">
        <title>Draft Genome Sequence of Granulicatella sp. Strain S8, Isolated from a Marine Fish, Seriola quinqueradiata.</title>
        <authorList>
            <person name="Lee M."/>
            <person name="Farooq A."/>
            <person name="Jeong J.B."/>
            <person name="Jung M.Y."/>
        </authorList>
    </citation>
    <scope>NUCLEOTIDE SEQUENCE</scope>
    <source>
        <strain evidence="2">S8</strain>
    </source>
</reference>
<evidence type="ECO:0008006" key="4">
    <source>
        <dbReference type="Google" id="ProtNLM"/>
    </source>
</evidence>
<comment type="caution">
    <text evidence="2">The sequence shown here is derived from an EMBL/GenBank/DDBJ whole genome shotgun (WGS) entry which is preliminary data.</text>
</comment>
<dbReference type="PROSITE" id="PS51257">
    <property type="entry name" value="PROKAR_LIPOPROTEIN"/>
    <property type="match status" value="1"/>
</dbReference>
<evidence type="ECO:0000256" key="1">
    <source>
        <dbReference type="SAM" id="SignalP"/>
    </source>
</evidence>
<proteinExistence type="predicted"/>
<name>A0ABT1WP60_9LACT</name>
<organism evidence="2 3">
    <name type="scientific">Granulicatella seriolae</name>
    <dbReference type="NCBI Taxonomy" id="2967226"/>
    <lineage>
        <taxon>Bacteria</taxon>
        <taxon>Bacillati</taxon>
        <taxon>Bacillota</taxon>
        <taxon>Bacilli</taxon>
        <taxon>Lactobacillales</taxon>
        <taxon>Carnobacteriaceae</taxon>
        <taxon>Granulicatella</taxon>
    </lineage>
</organism>
<accession>A0ABT1WP60</accession>
<feature type="chain" id="PRO_5045052354" description="DUF1310 family protein" evidence="1">
    <location>
        <begin position="22"/>
        <end position="146"/>
    </location>
</feature>
<reference evidence="2" key="1">
    <citation type="submission" date="2022-07" db="EMBL/GenBank/DDBJ databases">
        <authorList>
            <person name="Jung M.-Y."/>
            <person name="Lee M."/>
        </authorList>
    </citation>
    <scope>NUCLEOTIDE SEQUENCE</scope>
    <source>
        <strain evidence="2">S8</strain>
    </source>
</reference>
<dbReference type="Proteomes" id="UP001059480">
    <property type="component" value="Unassembled WGS sequence"/>
</dbReference>
<dbReference type="EMBL" id="JANHNZ010000006">
    <property type="protein sequence ID" value="MCQ9210329.1"/>
    <property type="molecule type" value="Genomic_DNA"/>
</dbReference>
<sequence length="146" mass="16259">MKIIKIAFLSGVFLLISCVLGACQNNNAKIISSNEADYFTVVVKKDEGAENTTSGKDPTQMKYLLGNIESLFGNSTNGSTFSGTEITDQERAYGYQVVFYKEDKVVQEITIFQKNKVTVNKENYTIGTNRGENLDNLKKHLLTITQ</sequence>
<keyword evidence="1" id="KW-0732">Signal</keyword>
<feature type="signal peptide" evidence="1">
    <location>
        <begin position="1"/>
        <end position="21"/>
    </location>
</feature>